<proteinExistence type="predicted"/>
<dbReference type="EMBL" id="QJNU01000570">
    <property type="protein sequence ID" value="RYO94261.1"/>
    <property type="molecule type" value="Genomic_DNA"/>
</dbReference>
<evidence type="ECO:0000313" key="1">
    <source>
        <dbReference type="EMBL" id="RYO94261.1"/>
    </source>
</evidence>
<gene>
    <name evidence="1" type="ORF">DL764_007859</name>
</gene>
<protein>
    <submittedName>
        <fullName evidence="1">Uncharacterized protein</fullName>
    </submittedName>
</protein>
<dbReference type="Proteomes" id="UP000293360">
    <property type="component" value="Unassembled WGS sequence"/>
</dbReference>
<reference evidence="1 2" key="1">
    <citation type="submission" date="2018-06" db="EMBL/GenBank/DDBJ databases">
        <title>Complete Genomes of Monosporascus.</title>
        <authorList>
            <person name="Robinson A.J."/>
            <person name="Natvig D.O."/>
        </authorList>
    </citation>
    <scope>NUCLEOTIDE SEQUENCE [LARGE SCALE GENOMIC DNA]</scope>
    <source>
        <strain evidence="1 2">CBS 110550</strain>
    </source>
</reference>
<evidence type="ECO:0000313" key="2">
    <source>
        <dbReference type="Proteomes" id="UP000293360"/>
    </source>
</evidence>
<dbReference type="AlphaFoldDB" id="A0A4Q4SZ02"/>
<accession>A0A4Q4SZ02</accession>
<organism evidence="1 2">
    <name type="scientific">Monosporascus ibericus</name>
    <dbReference type="NCBI Taxonomy" id="155417"/>
    <lineage>
        <taxon>Eukaryota</taxon>
        <taxon>Fungi</taxon>
        <taxon>Dikarya</taxon>
        <taxon>Ascomycota</taxon>
        <taxon>Pezizomycotina</taxon>
        <taxon>Sordariomycetes</taxon>
        <taxon>Xylariomycetidae</taxon>
        <taxon>Xylariales</taxon>
        <taxon>Xylariales incertae sedis</taxon>
        <taxon>Monosporascus</taxon>
    </lineage>
</organism>
<name>A0A4Q4SZ02_9PEZI</name>
<keyword evidence="2" id="KW-1185">Reference proteome</keyword>
<comment type="caution">
    <text evidence="1">The sequence shown here is derived from an EMBL/GenBank/DDBJ whole genome shotgun (WGS) entry which is preliminary data.</text>
</comment>
<dbReference type="OrthoDB" id="5819582at2759"/>
<sequence>MPGRLLCFLGVASSQLPGDSRTRDTGLPYHLQTRAVILRRQLGAYPTTLGLGRLDPVHNAPHILPTPQPPSYSLVAKKHKYHCRDNSGCRHHRHACQGLGGYCAQALCAALVNMLVLIWVSDLFWRAVDPRAVRAARWLWVELWLRVPSDRVNVFMGTDGESLSMQEHSGLT</sequence>